<dbReference type="RefSeq" id="WP_123933212.1">
    <property type="nucleotide sequence ID" value="NZ_CP033897.1"/>
</dbReference>
<evidence type="ECO:0000256" key="3">
    <source>
        <dbReference type="ARBA" id="ARBA00006288"/>
    </source>
</evidence>
<evidence type="ECO:0000313" key="16">
    <source>
        <dbReference type="EMBL" id="AZA10711.1"/>
    </source>
</evidence>
<evidence type="ECO:0000256" key="1">
    <source>
        <dbReference type="ARBA" id="ARBA00001974"/>
    </source>
</evidence>
<dbReference type="SUPFAM" id="SSF47203">
    <property type="entry name" value="Acyl-CoA dehydrogenase C-terminal domain-like"/>
    <property type="match status" value="2"/>
</dbReference>
<dbReference type="Pfam" id="PF02771">
    <property type="entry name" value="Acyl-CoA_dh_N"/>
    <property type="match status" value="1"/>
</dbReference>
<feature type="domain" description="Acyl-CoA dehydrogenase/oxidase N-terminal" evidence="14">
    <location>
        <begin position="63"/>
        <end position="146"/>
    </location>
</feature>
<gene>
    <name evidence="16" type="primary">mmgC1</name>
    <name evidence="16" type="ORF">CGERO_01890</name>
</gene>
<dbReference type="FunFam" id="1.20.140.10:FF:000010">
    <property type="entry name" value="Acyl-coenzyme A oxidase"/>
    <property type="match status" value="1"/>
</dbReference>
<keyword evidence="7" id="KW-0276">Fatty acid metabolism</keyword>
<dbReference type="AlphaFoldDB" id="A0A3G6IY60"/>
<keyword evidence="5" id="KW-0285">Flavoprotein</keyword>
<evidence type="ECO:0000256" key="6">
    <source>
        <dbReference type="ARBA" id="ARBA00022827"/>
    </source>
</evidence>
<dbReference type="OrthoDB" id="1144545at2"/>
<dbReference type="FunFam" id="2.40.110.10:FF:000005">
    <property type="entry name" value="Acyl-coenzyme A oxidase"/>
    <property type="match status" value="1"/>
</dbReference>
<dbReference type="EMBL" id="CP033897">
    <property type="protein sequence ID" value="AZA10711.1"/>
    <property type="molecule type" value="Genomic_DNA"/>
</dbReference>
<dbReference type="EC" id="1.3.3.6" evidence="4"/>
<feature type="region of interest" description="Disordered" evidence="11">
    <location>
        <begin position="1"/>
        <end position="23"/>
    </location>
</feature>
<evidence type="ECO:0000313" key="17">
    <source>
        <dbReference type="Proteomes" id="UP000271587"/>
    </source>
</evidence>
<dbReference type="InterPro" id="IPR055060">
    <property type="entry name" value="ACOX_C_alpha1"/>
</dbReference>
<keyword evidence="10" id="KW-0576">Peroxisome</keyword>
<evidence type="ECO:0000256" key="4">
    <source>
        <dbReference type="ARBA" id="ARBA00012870"/>
    </source>
</evidence>
<dbReference type="Gene3D" id="2.40.110.10">
    <property type="entry name" value="Butyryl-CoA Dehydrogenase, subunit A, domain 2"/>
    <property type="match status" value="1"/>
</dbReference>
<dbReference type="KEGG" id="cgk:CGERO_01890"/>
<keyword evidence="6" id="KW-0274">FAD</keyword>
<keyword evidence="17" id="KW-1185">Reference proteome</keyword>
<comment type="similarity">
    <text evidence="3">Belongs to the acyl-CoA oxidase family.</text>
</comment>
<keyword evidence="8 16" id="KW-0560">Oxidoreductase</keyword>
<dbReference type="InterPro" id="IPR006091">
    <property type="entry name" value="Acyl-CoA_Oxase/DH_mid-dom"/>
</dbReference>
<dbReference type="InterPro" id="IPR037069">
    <property type="entry name" value="AcylCoA_DH/ox_N_sf"/>
</dbReference>
<dbReference type="GO" id="GO:0003997">
    <property type="term" value="F:acyl-CoA oxidase activity"/>
    <property type="evidence" value="ECO:0007669"/>
    <property type="project" value="UniProtKB-EC"/>
</dbReference>
<evidence type="ECO:0000259" key="14">
    <source>
        <dbReference type="Pfam" id="PF02771"/>
    </source>
</evidence>
<protein>
    <recommendedName>
        <fullName evidence="4">acyl-CoA oxidase</fullName>
        <ecNumber evidence="4">1.3.3.6</ecNumber>
    </recommendedName>
</protein>
<evidence type="ECO:0000256" key="7">
    <source>
        <dbReference type="ARBA" id="ARBA00022832"/>
    </source>
</evidence>
<dbReference type="GO" id="GO:0055088">
    <property type="term" value="P:lipid homeostasis"/>
    <property type="evidence" value="ECO:0007669"/>
    <property type="project" value="TreeGrafter"/>
</dbReference>
<reference evidence="16 17" key="1">
    <citation type="submission" date="2018-11" db="EMBL/GenBank/DDBJ databases">
        <authorList>
            <person name="Kleinhagauer T."/>
            <person name="Glaeser S.P."/>
            <person name="Spergser J."/>
            <person name="Ruckert C."/>
            <person name="Kaempfer P."/>
            <person name="Busse H.-J."/>
        </authorList>
    </citation>
    <scope>NUCLEOTIDE SEQUENCE [LARGE SCALE GENOMIC DNA]</scope>
    <source>
        <strain evidence="16 17">W8</strain>
    </source>
</reference>
<sequence>MITKNTQAAQPEERSPKQLPLEPKASVAQDLLKLLDGNSRETRQLLRETLNDPAFFPDDDASYLEQREITLELTKRIGELGVFQSGFAPDSGGQGDSLPGVAALESVAMVNGSLAVKSGVQWGLWGGAVDQLGTERHKEWVRKAASLELPGCFAMTERGHGSDVQNLETTATYDPETDEFIIHSPSPSAAKNYIGNAAAHGRAAAVFAQLFTPDGERRSHGVHCLIVPIRDEDGNPMPGVSIGDHGHKGGLLGVDNGTLMFDHVRIPRENLLNRFADVDENGKYSSPIESRNGRFFTMLGTLIRGRIAVAGAAGGATKASLDIAIRYGMRRRQFPGATGEEKHLMEHRNHRRRLLIPLARTYALSLLQNQIMERFQEQTSAQASGEWSVTEPTKEQMYAAREMESLAAAVKVAQTAHANKTIQECREACGGAGYMSENRLTTYRSDADVFATFEGDNAVLIQMVGKNLLTAYAREMNNLSPWDIVKYAANTAGDVVSRRSGFTTRLQGMIDVVSDREKSLFDPDYQARLLDDRAKNVLGSLVRRIQAARKQDQIAAAATVDKAQDHMINAGWARIDALLIQAMVAAEEQLPEDSEARMVFEQLRHLFFFSTVVEHAGWYQEHNLLPAGRLKAARAAINDLVDSLAPWSMVLVDALGVPHEVAEVPMLNDAGVDRLEA</sequence>
<proteinExistence type="inferred from homology"/>
<dbReference type="GO" id="GO:0071949">
    <property type="term" value="F:FAD binding"/>
    <property type="evidence" value="ECO:0007669"/>
    <property type="project" value="InterPro"/>
</dbReference>
<dbReference type="PIRSF" id="PIRSF000168">
    <property type="entry name" value="Acyl-CoA_oxidase"/>
    <property type="match status" value="1"/>
</dbReference>
<evidence type="ECO:0000256" key="9">
    <source>
        <dbReference type="ARBA" id="ARBA00023098"/>
    </source>
</evidence>
<evidence type="ECO:0000259" key="15">
    <source>
        <dbReference type="Pfam" id="PF22924"/>
    </source>
</evidence>
<dbReference type="GO" id="GO:0033540">
    <property type="term" value="P:fatty acid beta-oxidation using acyl-CoA oxidase"/>
    <property type="evidence" value="ECO:0007669"/>
    <property type="project" value="TreeGrafter"/>
</dbReference>
<dbReference type="InterPro" id="IPR012258">
    <property type="entry name" value="Acyl-CoA_oxidase"/>
</dbReference>
<feature type="domain" description="Acyl-CoA oxidase/dehydrogenase middle" evidence="13">
    <location>
        <begin position="152"/>
        <end position="264"/>
    </location>
</feature>
<organism evidence="16 17">
    <name type="scientific">Corynebacterium gerontici</name>
    <dbReference type="NCBI Taxonomy" id="2079234"/>
    <lineage>
        <taxon>Bacteria</taxon>
        <taxon>Bacillati</taxon>
        <taxon>Actinomycetota</taxon>
        <taxon>Actinomycetes</taxon>
        <taxon>Mycobacteriales</taxon>
        <taxon>Corynebacteriaceae</taxon>
        <taxon>Corynebacterium</taxon>
    </lineage>
</organism>
<accession>A0A3G6IY60</accession>
<dbReference type="Proteomes" id="UP000271587">
    <property type="component" value="Chromosome"/>
</dbReference>
<dbReference type="InterPro" id="IPR009100">
    <property type="entry name" value="AcylCoA_DH/oxidase_NM_dom_sf"/>
</dbReference>
<comment type="cofactor">
    <cofactor evidence="1">
        <name>FAD</name>
        <dbReference type="ChEBI" id="CHEBI:57692"/>
    </cofactor>
</comment>
<evidence type="ECO:0000259" key="12">
    <source>
        <dbReference type="Pfam" id="PF01756"/>
    </source>
</evidence>
<dbReference type="Gene3D" id="1.20.140.10">
    <property type="entry name" value="Butyryl-CoA Dehydrogenase, subunit A, domain 3"/>
    <property type="match status" value="2"/>
</dbReference>
<dbReference type="SUPFAM" id="SSF56645">
    <property type="entry name" value="Acyl-CoA dehydrogenase NM domain-like"/>
    <property type="match status" value="1"/>
</dbReference>
<evidence type="ECO:0000256" key="2">
    <source>
        <dbReference type="ARBA" id="ARBA00004275"/>
    </source>
</evidence>
<dbReference type="Gene3D" id="1.10.540.10">
    <property type="entry name" value="Acyl-CoA dehydrogenase/oxidase, N-terminal domain"/>
    <property type="match status" value="1"/>
</dbReference>
<comment type="subcellular location">
    <subcellularLocation>
        <location evidence="2">Peroxisome</location>
    </subcellularLocation>
</comment>
<dbReference type="InterPro" id="IPR046373">
    <property type="entry name" value="Acyl-CoA_Oxase/DH_mid-dom_sf"/>
</dbReference>
<feature type="domain" description="Acyl-CoA oxidase C-terminal" evidence="12">
    <location>
        <begin position="525"/>
        <end position="658"/>
    </location>
</feature>
<dbReference type="PANTHER" id="PTHR10909:SF382">
    <property type="entry name" value="ACYL-COENZYME A OXIDASE"/>
    <property type="match status" value="1"/>
</dbReference>
<dbReference type="Pfam" id="PF01756">
    <property type="entry name" value="ACOX"/>
    <property type="match status" value="1"/>
</dbReference>
<dbReference type="PANTHER" id="PTHR10909">
    <property type="entry name" value="ELECTRON TRANSPORT OXIDOREDUCTASE"/>
    <property type="match status" value="1"/>
</dbReference>
<feature type="domain" description="Acyl-CoA oxidase C-alpha1" evidence="15">
    <location>
        <begin position="300"/>
        <end position="469"/>
    </location>
</feature>
<dbReference type="InterPro" id="IPR002655">
    <property type="entry name" value="Acyl-CoA_oxidase_C"/>
</dbReference>
<evidence type="ECO:0000256" key="5">
    <source>
        <dbReference type="ARBA" id="ARBA00022630"/>
    </source>
</evidence>
<evidence type="ECO:0000256" key="11">
    <source>
        <dbReference type="SAM" id="MobiDB-lite"/>
    </source>
</evidence>
<dbReference type="Pfam" id="PF02770">
    <property type="entry name" value="Acyl-CoA_dh_M"/>
    <property type="match status" value="1"/>
</dbReference>
<evidence type="ECO:0000256" key="8">
    <source>
        <dbReference type="ARBA" id="ARBA00023002"/>
    </source>
</evidence>
<evidence type="ECO:0000259" key="13">
    <source>
        <dbReference type="Pfam" id="PF02770"/>
    </source>
</evidence>
<dbReference type="Pfam" id="PF22924">
    <property type="entry name" value="ACOX_C_alpha1"/>
    <property type="match status" value="1"/>
</dbReference>
<keyword evidence="9" id="KW-0443">Lipid metabolism</keyword>
<dbReference type="InterPro" id="IPR013786">
    <property type="entry name" value="AcylCoA_DH/ox_N"/>
</dbReference>
<name>A0A3G6IY60_9CORY</name>
<dbReference type="GO" id="GO:0005504">
    <property type="term" value="F:fatty acid binding"/>
    <property type="evidence" value="ECO:0007669"/>
    <property type="project" value="TreeGrafter"/>
</dbReference>
<dbReference type="InterPro" id="IPR036250">
    <property type="entry name" value="AcylCo_DH-like_C"/>
</dbReference>
<evidence type="ECO:0000256" key="10">
    <source>
        <dbReference type="ARBA" id="ARBA00023140"/>
    </source>
</evidence>